<dbReference type="AlphaFoldDB" id="A0AA36JIP9"/>
<protein>
    <submittedName>
        <fullName evidence="1">Uncharacterized protein</fullName>
    </submittedName>
</protein>
<gene>
    <name evidence="1" type="ORF">EVOR1521_LOCUS28203</name>
</gene>
<reference evidence="1" key="1">
    <citation type="submission" date="2023-08" db="EMBL/GenBank/DDBJ databases">
        <authorList>
            <person name="Chen Y."/>
            <person name="Shah S."/>
            <person name="Dougan E. K."/>
            <person name="Thang M."/>
            <person name="Chan C."/>
        </authorList>
    </citation>
    <scope>NUCLEOTIDE SEQUENCE</scope>
</reference>
<proteinExistence type="predicted"/>
<comment type="caution">
    <text evidence="1">The sequence shown here is derived from an EMBL/GenBank/DDBJ whole genome shotgun (WGS) entry which is preliminary data.</text>
</comment>
<keyword evidence="2" id="KW-1185">Reference proteome</keyword>
<accession>A0AA36JIP9</accession>
<name>A0AA36JIP9_9DINO</name>
<evidence type="ECO:0000313" key="1">
    <source>
        <dbReference type="EMBL" id="CAJ1406170.1"/>
    </source>
</evidence>
<sequence length="221" mass="23974">MFYFCNVSSGGAATKVIGRSQTLSVEVGITTVLTFTVYECPEPVFTPETARCLGLLRVPIERLAERYSSGIFQQWFNLDTKTDPRMPAGDLQSLVSGFEQAYADAVGDVYQPKICVSIIGTAFEVQRGTRQTCSIFVGEDVKTQAGPDLKALIASHKQQAAYIDALHEEIRRFNVPSYRPLAASQGMEGMSGMMSKPPTMPMQNAPGGYGFNPVSSNLAPA</sequence>
<dbReference type="EMBL" id="CAUJNA010003618">
    <property type="protein sequence ID" value="CAJ1406170.1"/>
    <property type="molecule type" value="Genomic_DNA"/>
</dbReference>
<dbReference type="Proteomes" id="UP001178507">
    <property type="component" value="Unassembled WGS sequence"/>
</dbReference>
<organism evidence="1 2">
    <name type="scientific">Effrenium voratum</name>
    <dbReference type="NCBI Taxonomy" id="2562239"/>
    <lineage>
        <taxon>Eukaryota</taxon>
        <taxon>Sar</taxon>
        <taxon>Alveolata</taxon>
        <taxon>Dinophyceae</taxon>
        <taxon>Suessiales</taxon>
        <taxon>Symbiodiniaceae</taxon>
        <taxon>Effrenium</taxon>
    </lineage>
</organism>
<evidence type="ECO:0000313" key="2">
    <source>
        <dbReference type="Proteomes" id="UP001178507"/>
    </source>
</evidence>